<organism evidence="8">
    <name type="scientific">marine metagenome</name>
    <dbReference type="NCBI Taxonomy" id="408172"/>
    <lineage>
        <taxon>unclassified sequences</taxon>
        <taxon>metagenomes</taxon>
        <taxon>ecological metagenomes</taxon>
    </lineage>
</organism>
<evidence type="ECO:0000313" key="8">
    <source>
        <dbReference type="EMBL" id="SVA76962.1"/>
    </source>
</evidence>
<feature type="transmembrane region" description="Helical" evidence="6">
    <location>
        <begin position="74"/>
        <end position="94"/>
    </location>
</feature>
<dbReference type="PANTHER" id="PTHR23513">
    <property type="entry name" value="INTEGRAL MEMBRANE EFFLUX PROTEIN-RELATED"/>
    <property type="match status" value="1"/>
</dbReference>
<evidence type="ECO:0000256" key="6">
    <source>
        <dbReference type="SAM" id="Phobius"/>
    </source>
</evidence>
<evidence type="ECO:0000256" key="3">
    <source>
        <dbReference type="ARBA" id="ARBA00022692"/>
    </source>
</evidence>
<evidence type="ECO:0000256" key="5">
    <source>
        <dbReference type="ARBA" id="ARBA00023136"/>
    </source>
</evidence>
<keyword evidence="4 6" id="KW-1133">Transmembrane helix</keyword>
<evidence type="ECO:0000256" key="4">
    <source>
        <dbReference type="ARBA" id="ARBA00022989"/>
    </source>
</evidence>
<evidence type="ECO:0000259" key="7">
    <source>
        <dbReference type="PROSITE" id="PS50850"/>
    </source>
</evidence>
<dbReference type="InterPro" id="IPR011701">
    <property type="entry name" value="MFS"/>
</dbReference>
<protein>
    <recommendedName>
        <fullName evidence="7">Major facilitator superfamily (MFS) profile domain-containing protein</fullName>
    </recommendedName>
</protein>
<feature type="transmembrane region" description="Helical" evidence="6">
    <location>
        <begin position="282"/>
        <end position="302"/>
    </location>
</feature>
<proteinExistence type="predicted"/>
<reference evidence="8" key="1">
    <citation type="submission" date="2018-05" db="EMBL/GenBank/DDBJ databases">
        <authorList>
            <person name="Lanie J.A."/>
            <person name="Ng W.-L."/>
            <person name="Kazmierczak K.M."/>
            <person name="Andrzejewski T.M."/>
            <person name="Davidsen T.M."/>
            <person name="Wayne K.J."/>
            <person name="Tettelin H."/>
            <person name="Glass J.I."/>
            <person name="Rusch D."/>
            <person name="Podicherti R."/>
            <person name="Tsui H.-C.T."/>
            <person name="Winkler M.E."/>
        </authorList>
    </citation>
    <scope>NUCLEOTIDE SEQUENCE</scope>
</reference>
<feature type="transmembrane region" description="Helical" evidence="6">
    <location>
        <begin position="217"/>
        <end position="242"/>
    </location>
</feature>
<dbReference type="EMBL" id="UINC01018342">
    <property type="protein sequence ID" value="SVA76962.1"/>
    <property type="molecule type" value="Genomic_DNA"/>
</dbReference>
<accession>A0A381YK39</accession>
<evidence type="ECO:0000256" key="1">
    <source>
        <dbReference type="ARBA" id="ARBA00004651"/>
    </source>
</evidence>
<feature type="non-terminal residue" evidence="8">
    <location>
        <position position="322"/>
    </location>
</feature>
<feature type="domain" description="Major facilitator superfamily (MFS) profile" evidence="7">
    <location>
        <begin position="1"/>
        <end position="191"/>
    </location>
</feature>
<sequence length="322" mass="35608">MKHAQKKNLILLWLAQAISQAGDAIYQLALLWLVLDMTHSTVITGIIAMSAYLPALIFGLYAGVFSDRMNRFKLMIFSNAGQALTVLLIPLVLWYGHENVWLICGFAFIRSCFNTLFQPALQSFIPMLFPPERIVKINAILITSGHIAWMIGPFFAGILLSILSIKYLFLVDAASFLLGLALLLFITQPIHFSQPEDHSHWSELKQGLSYLFSQKPIFWMIIITFINNLFIMGPAIVGLPVLVKTALNGTASDFAFVEGCMAAGALGGSIIVAQLNGKLSNGIIWSIGLFLDGITYSFLYWANSVELAMVMIFFHGIGIPLI</sequence>
<feature type="transmembrane region" description="Helical" evidence="6">
    <location>
        <begin position="137"/>
        <end position="161"/>
    </location>
</feature>
<dbReference type="AlphaFoldDB" id="A0A381YK39"/>
<dbReference type="PROSITE" id="PS50850">
    <property type="entry name" value="MFS"/>
    <property type="match status" value="1"/>
</dbReference>
<dbReference type="GO" id="GO:0005886">
    <property type="term" value="C:plasma membrane"/>
    <property type="evidence" value="ECO:0007669"/>
    <property type="project" value="UniProtKB-SubCell"/>
</dbReference>
<dbReference type="InterPro" id="IPR036259">
    <property type="entry name" value="MFS_trans_sf"/>
</dbReference>
<dbReference type="GO" id="GO:0022857">
    <property type="term" value="F:transmembrane transporter activity"/>
    <property type="evidence" value="ECO:0007669"/>
    <property type="project" value="InterPro"/>
</dbReference>
<name>A0A381YK39_9ZZZZ</name>
<keyword evidence="5 6" id="KW-0472">Membrane</keyword>
<dbReference type="SUPFAM" id="SSF103473">
    <property type="entry name" value="MFS general substrate transporter"/>
    <property type="match status" value="1"/>
</dbReference>
<feature type="transmembrane region" description="Helical" evidence="6">
    <location>
        <begin position="37"/>
        <end position="62"/>
    </location>
</feature>
<keyword evidence="2" id="KW-1003">Cell membrane</keyword>
<evidence type="ECO:0000256" key="2">
    <source>
        <dbReference type="ARBA" id="ARBA00022475"/>
    </source>
</evidence>
<feature type="transmembrane region" description="Helical" evidence="6">
    <location>
        <begin position="254"/>
        <end position="275"/>
    </location>
</feature>
<gene>
    <name evidence="8" type="ORF">METZ01_LOCUS129816</name>
</gene>
<dbReference type="CDD" id="cd06173">
    <property type="entry name" value="MFS_MefA_like"/>
    <property type="match status" value="1"/>
</dbReference>
<dbReference type="Pfam" id="PF07690">
    <property type="entry name" value="MFS_1"/>
    <property type="match status" value="1"/>
</dbReference>
<dbReference type="InterPro" id="IPR020846">
    <property type="entry name" value="MFS_dom"/>
</dbReference>
<feature type="transmembrane region" description="Helical" evidence="6">
    <location>
        <begin position="167"/>
        <end position="186"/>
    </location>
</feature>
<dbReference type="PANTHER" id="PTHR23513:SF6">
    <property type="entry name" value="MAJOR FACILITATOR SUPERFAMILY ASSOCIATED DOMAIN-CONTAINING PROTEIN"/>
    <property type="match status" value="1"/>
</dbReference>
<dbReference type="Gene3D" id="1.20.1250.20">
    <property type="entry name" value="MFS general substrate transporter like domains"/>
    <property type="match status" value="1"/>
</dbReference>
<keyword evidence="3 6" id="KW-0812">Transmembrane</keyword>
<comment type="subcellular location">
    <subcellularLocation>
        <location evidence="1">Cell membrane</location>
        <topology evidence="1">Multi-pass membrane protein</topology>
    </subcellularLocation>
</comment>